<dbReference type="InParanoid" id="A0A1E7ET89"/>
<proteinExistence type="predicted"/>
<dbReference type="KEGG" id="fcy:FRACYDRAFT_248575"/>
<sequence>MTKKSAIKAKSTQTKKKQISKVKKGNPIDIILAKMAEMDQIGVTEVTEVILLQATGYARNDSTGYRSAIKELIKERGHIDKTSKDKKITYQLTTNGRKYLVDSGQIVVAPEPTNNDELHEHLKGMLSKMVKAPPQKLEAVFNKLKDGNWYSIKELLEVAGYAKADSTGYRRIISGMKTLDILEKSKDTLRFNDNFFKFGRCV</sequence>
<evidence type="ECO:0000313" key="2">
    <source>
        <dbReference type="Proteomes" id="UP000095751"/>
    </source>
</evidence>
<keyword evidence="2" id="KW-1185">Reference proteome</keyword>
<accession>A0A1E7ET89</accession>
<dbReference type="OrthoDB" id="10398942at2759"/>
<organism evidence="1 2">
    <name type="scientific">Fragilariopsis cylindrus CCMP1102</name>
    <dbReference type="NCBI Taxonomy" id="635003"/>
    <lineage>
        <taxon>Eukaryota</taxon>
        <taxon>Sar</taxon>
        <taxon>Stramenopiles</taxon>
        <taxon>Ochrophyta</taxon>
        <taxon>Bacillariophyta</taxon>
        <taxon>Bacillariophyceae</taxon>
        <taxon>Bacillariophycidae</taxon>
        <taxon>Bacillariales</taxon>
        <taxon>Bacillariaceae</taxon>
        <taxon>Fragilariopsis</taxon>
    </lineage>
</organism>
<gene>
    <name evidence="1" type="ORF">FRACYDRAFT_248575</name>
</gene>
<evidence type="ECO:0000313" key="1">
    <source>
        <dbReference type="EMBL" id="OEU09240.1"/>
    </source>
</evidence>
<dbReference type="AlphaFoldDB" id="A0A1E7ET89"/>
<dbReference type="EMBL" id="KV784376">
    <property type="protein sequence ID" value="OEU09240.1"/>
    <property type="molecule type" value="Genomic_DNA"/>
</dbReference>
<name>A0A1E7ET89_9STRA</name>
<protein>
    <submittedName>
        <fullName evidence="1">Uncharacterized protein</fullName>
    </submittedName>
</protein>
<reference evidence="1 2" key="1">
    <citation type="submission" date="2016-09" db="EMBL/GenBank/DDBJ databases">
        <title>Extensive genetic diversity and differential bi-allelic expression allows diatom success in the polar Southern Ocean.</title>
        <authorList>
            <consortium name="DOE Joint Genome Institute"/>
            <person name="Mock T."/>
            <person name="Otillar R.P."/>
            <person name="Strauss J."/>
            <person name="Dupont C."/>
            <person name="Frickenhaus S."/>
            <person name="Maumus F."/>
            <person name="Mcmullan M."/>
            <person name="Sanges R."/>
            <person name="Schmutz J."/>
            <person name="Toseland A."/>
            <person name="Valas R."/>
            <person name="Veluchamy A."/>
            <person name="Ward B.J."/>
            <person name="Allen A."/>
            <person name="Barry K."/>
            <person name="Falciatore A."/>
            <person name="Ferrante M."/>
            <person name="Fortunato A.E."/>
            <person name="Gloeckner G."/>
            <person name="Gruber A."/>
            <person name="Hipkin R."/>
            <person name="Janech M."/>
            <person name="Kroth P."/>
            <person name="Leese F."/>
            <person name="Lindquist E."/>
            <person name="Lyon B.R."/>
            <person name="Martin J."/>
            <person name="Mayer C."/>
            <person name="Parker M."/>
            <person name="Quesneville H."/>
            <person name="Raymond J."/>
            <person name="Uhlig C."/>
            <person name="Valentin K.U."/>
            <person name="Worden A.Z."/>
            <person name="Armbrust E.V."/>
            <person name="Bowler C."/>
            <person name="Green B."/>
            <person name="Moulton V."/>
            <person name="Van Oosterhout C."/>
            <person name="Grigoriev I."/>
        </authorList>
    </citation>
    <scope>NUCLEOTIDE SEQUENCE [LARGE SCALE GENOMIC DNA]</scope>
    <source>
        <strain evidence="1 2">CCMP1102</strain>
    </source>
</reference>
<dbReference type="Proteomes" id="UP000095751">
    <property type="component" value="Unassembled WGS sequence"/>
</dbReference>